<reference evidence="2 3" key="1">
    <citation type="journal article" date="2019" name="Nat. Med.">
        <title>A library of human gut bacterial isolates paired with longitudinal multiomics data enables mechanistic microbiome research.</title>
        <authorList>
            <person name="Poyet M."/>
            <person name="Groussin M."/>
            <person name="Gibbons S.M."/>
            <person name="Avila-Pacheco J."/>
            <person name="Jiang X."/>
            <person name="Kearney S.M."/>
            <person name="Perrotta A.R."/>
            <person name="Berdy B."/>
            <person name="Zhao S."/>
            <person name="Lieberman T.D."/>
            <person name="Swanson P.K."/>
            <person name="Smith M."/>
            <person name="Roesemann S."/>
            <person name="Alexander J.E."/>
            <person name="Rich S.A."/>
            <person name="Livny J."/>
            <person name="Vlamakis H."/>
            <person name="Clish C."/>
            <person name="Bullock K."/>
            <person name="Deik A."/>
            <person name="Scott J."/>
            <person name="Pierce K.A."/>
            <person name="Xavier R.J."/>
            <person name="Alm E.J."/>
        </authorList>
    </citation>
    <scope>NUCLEOTIDE SEQUENCE [LARGE SCALE GENOMIC DNA]</scope>
    <source>
        <strain evidence="2 3">BIOML-A41</strain>
    </source>
</reference>
<evidence type="ECO:0000256" key="1">
    <source>
        <dbReference type="SAM" id="MobiDB-lite"/>
    </source>
</evidence>
<dbReference type="EMBL" id="WKLT01000035">
    <property type="protein sequence ID" value="MRY60459.1"/>
    <property type="molecule type" value="Genomic_DNA"/>
</dbReference>
<feature type="region of interest" description="Disordered" evidence="1">
    <location>
        <begin position="119"/>
        <end position="156"/>
    </location>
</feature>
<proteinExistence type="predicted"/>
<evidence type="ECO:0000313" key="2">
    <source>
        <dbReference type="EMBL" id="MRY60459.1"/>
    </source>
</evidence>
<gene>
    <name evidence="2" type="ORF">GKD59_21655</name>
</gene>
<dbReference type="Proteomes" id="UP000463337">
    <property type="component" value="Unassembled WGS sequence"/>
</dbReference>
<sequence>MESVIQQAAWEDRPVRVVTRPQPRADCRRSVFRRVPETSPLSVAKAAPPIREEIMNQNYQPQQQNGPTHTVAVRVGTRKNDPQNRGIYRTIGAGFANQDGTIVIKCDVWPLGHTEFDGTLYINPSDQQAPQPQQQGGYQQPQQGGYQQPQSGYQRR</sequence>
<comment type="caution">
    <text evidence="2">The sequence shown here is derived from an EMBL/GenBank/DDBJ whole genome shotgun (WGS) entry which is preliminary data.</text>
</comment>
<organism evidence="2 3">
    <name type="scientific">Parabacteroides distasonis</name>
    <dbReference type="NCBI Taxonomy" id="823"/>
    <lineage>
        <taxon>Bacteria</taxon>
        <taxon>Pseudomonadati</taxon>
        <taxon>Bacteroidota</taxon>
        <taxon>Bacteroidia</taxon>
        <taxon>Bacteroidales</taxon>
        <taxon>Tannerellaceae</taxon>
        <taxon>Parabacteroides</taxon>
    </lineage>
</organism>
<evidence type="ECO:0000313" key="3">
    <source>
        <dbReference type="Proteomes" id="UP000463337"/>
    </source>
</evidence>
<dbReference type="AlphaFoldDB" id="A0A7K0GMS0"/>
<feature type="compositionally biased region" description="Low complexity" evidence="1">
    <location>
        <begin position="127"/>
        <end position="156"/>
    </location>
</feature>
<protein>
    <submittedName>
        <fullName evidence="2">Uncharacterized protein</fullName>
    </submittedName>
</protein>
<accession>A0A7K0GMS0</accession>
<name>A0A7K0GMS0_PARDI</name>